<keyword evidence="2" id="KW-1185">Reference proteome</keyword>
<evidence type="ECO:0000313" key="1">
    <source>
        <dbReference type="EMBL" id="KAH1038953.1"/>
    </source>
</evidence>
<reference evidence="1 2" key="1">
    <citation type="journal article" date="2021" name="Plant Biotechnol. J.">
        <title>Multi-omics assisted identification of the key and species-specific regulatory components of drought-tolerant mechanisms in Gossypium stocksii.</title>
        <authorList>
            <person name="Yu D."/>
            <person name="Ke L."/>
            <person name="Zhang D."/>
            <person name="Wu Y."/>
            <person name="Sun Y."/>
            <person name="Mei J."/>
            <person name="Sun J."/>
            <person name="Sun Y."/>
        </authorList>
    </citation>
    <scope>NUCLEOTIDE SEQUENCE [LARGE SCALE GENOMIC DNA]</scope>
    <source>
        <strain evidence="2">cv. E1</strain>
        <tissue evidence="1">Leaf</tissue>
    </source>
</reference>
<name>A0A9D3ZIR5_9ROSI</name>
<dbReference type="EMBL" id="JAIQCV010000012">
    <property type="protein sequence ID" value="KAH1038953.1"/>
    <property type="molecule type" value="Genomic_DNA"/>
</dbReference>
<dbReference type="Proteomes" id="UP000828251">
    <property type="component" value="Unassembled WGS sequence"/>
</dbReference>
<dbReference type="OrthoDB" id="1305335at2759"/>
<accession>A0A9D3ZIR5</accession>
<sequence>MSDEKTLTYKLEAFMEQMATRQQALKEQVAILSFSVQKIMKGDSKKNNEEQGSNGGQEKEFRLATCNSIIPTTKSIAKGGGQTTDFTGNNGKIGSFAPFIKRLTQTEMAERRAKGLCYNCDESYSMGHKCKRLFWIEEPYVEGKQDDDEIDDFR</sequence>
<organism evidence="1 2">
    <name type="scientific">Gossypium stocksii</name>
    <dbReference type="NCBI Taxonomy" id="47602"/>
    <lineage>
        <taxon>Eukaryota</taxon>
        <taxon>Viridiplantae</taxon>
        <taxon>Streptophyta</taxon>
        <taxon>Embryophyta</taxon>
        <taxon>Tracheophyta</taxon>
        <taxon>Spermatophyta</taxon>
        <taxon>Magnoliopsida</taxon>
        <taxon>eudicotyledons</taxon>
        <taxon>Gunneridae</taxon>
        <taxon>Pentapetalae</taxon>
        <taxon>rosids</taxon>
        <taxon>malvids</taxon>
        <taxon>Malvales</taxon>
        <taxon>Malvaceae</taxon>
        <taxon>Malvoideae</taxon>
        <taxon>Gossypium</taxon>
    </lineage>
</organism>
<evidence type="ECO:0000313" key="2">
    <source>
        <dbReference type="Proteomes" id="UP000828251"/>
    </source>
</evidence>
<gene>
    <name evidence="1" type="ORF">J1N35_040696</name>
</gene>
<dbReference type="AlphaFoldDB" id="A0A9D3ZIR5"/>
<proteinExistence type="predicted"/>
<protein>
    <submittedName>
        <fullName evidence="1">Uncharacterized protein</fullName>
    </submittedName>
</protein>
<comment type="caution">
    <text evidence="1">The sequence shown here is derived from an EMBL/GenBank/DDBJ whole genome shotgun (WGS) entry which is preliminary data.</text>
</comment>